<accession>A0A2I4Q2K9</accession>
<comment type="similarity">
    <text evidence="1 6">Belongs to the bacterial ribosomal protein bL9 family.</text>
</comment>
<gene>
    <name evidence="6 8" type="primary">rpl9</name>
</gene>
<dbReference type="InterPro" id="IPR020594">
    <property type="entry name" value="Ribosomal_bL9_bac/chp"/>
</dbReference>
<keyword evidence="8" id="KW-0150">Chloroplast</keyword>
<name>A0A2I4Q2K9_9PHAE</name>
<sequence>MKKKKIEILLVKEVRTLGNSGQIVKVKSGYSRNYLLPYQIGKIPTTKTINEFQIKQKEILLKEENLLEKFITLKIAIEALGTLIIKKEVVSDTTQLFGKVTRNDILILLEERLGFTKTLEKNQLQLPSINKLGNYVIEINLGKNIIAQIPVQIIAN</sequence>
<comment type="subcellular location">
    <subcellularLocation>
        <location evidence="6">Plastid</location>
        <location evidence="6">Chloroplast</location>
    </subcellularLocation>
</comment>
<dbReference type="EMBL" id="KY433579">
    <property type="protein sequence ID" value="AQZ25082.1"/>
    <property type="molecule type" value="Genomic_DNA"/>
</dbReference>
<dbReference type="Gene3D" id="3.10.430.100">
    <property type="entry name" value="Ribosomal protein L9, C-terminal domain"/>
    <property type="match status" value="1"/>
</dbReference>
<dbReference type="InterPro" id="IPR020070">
    <property type="entry name" value="Ribosomal_bL9_N"/>
</dbReference>
<keyword evidence="3 6" id="KW-0694">RNA-binding</keyword>
<dbReference type="GO" id="GO:0003735">
    <property type="term" value="F:structural constituent of ribosome"/>
    <property type="evidence" value="ECO:0007669"/>
    <property type="project" value="InterPro"/>
</dbReference>
<evidence type="ECO:0000256" key="6">
    <source>
        <dbReference type="HAMAP-Rule" id="MF_00503"/>
    </source>
</evidence>
<reference evidence="8" key="1">
    <citation type="journal article" date="2017" name="Mar. Biotechnol.">
        <title>Plastid Genome of Dictyopteris divaricata (Dictyotales, Phaeophyceae): Understanding the Evolution of Plastid Genomes in Brown Algae.</title>
        <authorList>
            <person name="Liu F."/>
            <person name="Jin Z."/>
            <person name="Wang Y."/>
            <person name="Bi Y."/>
            <person name="Melton J.T.III."/>
        </authorList>
    </citation>
    <scope>NUCLEOTIDE SEQUENCE</scope>
</reference>
<dbReference type="AlphaFoldDB" id="A0A2I4Q2K9"/>
<keyword evidence="5 6" id="KW-0687">Ribonucleoprotein</keyword>
<dbReference type="GO" id="GO:1990904">
    <property type="term" value="C:ribonucleoprotein complex"/>
    <property type="evidence" value="ECO:0007669"/>
    <property type="project" value="UniProtKB-KW"/>
</dbReference>
<dbReference type="InterPro" id="IPR009027">
    <property type="entry name" value="Ribosomal_bL9/RNase_H1_N"/>
</dbReference>
<dbReference type="SUPFAM" id="SSF55658">
    <property type="entry name" value="L9 N-domain-like"/>
    <property type="match status" value="1"/>
</dbReference>
<dbReference type="Pfam" id="PF01281">
    <property type="entry name" value="Ribosomal_L9_N"/>
    <property type="match status" value="1"/>
</dbReference>
<dbReference type="NCBIfam" id="TIGR00158">
    <property type="entry name" value="L9"/>
    <property type="match status" value="1"/>
</dbReference>
<dbReference type="GO" id="GO:0009507">
    <property type="term" value="C:chloroplast"/>
    <property type="evidence" value="ECO:0007669"/>
    <property type="project" value="UniProtKB-SubCell"/>
</dbReference>
<dbReference type="RefSeq" id="YP_009455866.1">
    <property type="nucleotide sequence ID" value="NC_036804.1"/>
</dbReference>
<evidence type="ECO:0000259" key="7">
    <source>
        <dbReference type="PROSITE" id="PS00651"/>
    </source>
</evidence>
<organism evidence="8">
    <name type="scientific">Dictyopteris divaricata</name>
    <dbReference type="NCBI Taxonomy" id="156996"/>
    <lineage>
        <taxon>Eukaryota</taxon>
        <taxon>Sar</taxon>
        <taxon>Stramenopiles</taxon>
        <taxon>Ochrophyta</taxon>
        <taxon>PX clade</taxon>
        <taxon>Phaeophyceae</taxon>
        <taxon>Dictyotales</taxon>
        <taxon>Dictyotaceae</taxon>
        <taxon>Dictyopteris</taxon>
    </lineage>
</organism>
<protein>
    <recommendedName>
        <fullName evidence="6">Large ribosomal subunit protein bL9c</fullName>
    </recommendedName>
</protein>
<dbReference type="GO" id="GO:0006412">
    <property type="term" value="P:translation"/>
    <property type="evidence" value="ECO:0007669"/>
    <property type="project" value="UniProtKB-UniRule"/>
</dbReference>
<geneLocation type="chloroplast" evidence="8"/>
<dbReference type="SUPFAM" id="SSF55653">
    <property type="entry name" value="Ribosomal protein L9 C-domain"/>
    <property type="match status" value="1"/>
</dbReference>
<dbReference type="InterPro" id="IPR036791">
    <property type="entry name" value="Ribosomal_bL9_C_sf"/>
</dbReference>
<proteinExistence type="inferred from homology"/>
<dbReference type="HAMAP" id="MF_00503">
    <property type="entry name" value="Ribosomal_bL9"/>
    <property type="match status" value="1"/>
</dbReference>
<dbReference type="GeneID" id="35656134"/>
<evidence type="ECO:0000256" key="1">
    <source>
        <dbReference type="ARBA" id="ARBA00010605"/>
    </source>
</evidence>
<evidence type="ECO:0000256" key="3">
    <source>
        <dbReference type="ARBA" id="ARBA00022884"/>
    </source>
</evidence>
<dbReference type="GO" id="GO:0019843">
    <property type="term" value="F:rRNA binding"/>
    <property type="evidence" value="ECO:0007669"/>
    <property type="project" value="UniProtKB-UniRule"/>
</dbReference>
<keyword evidence="8" id="KW-0934">Plastid</keyword>
<dbReference type="InterPro" id="IPR036935">
    <property type="entry name" value="Ribosomal_bL9_N_sf"/>
</dbReference>
<dbReference type="Gene3D" id="3.40.5.10">
    <property type="entry name" value="Ribosomal protein L9, N-terminal domain"/>
    <property type="match status" value="1"/>
</dbReference>
<dbReference type="PROSITE" id="PS00651">
    <property type="entry name" value="RIBOSOMAL_L9"/>
    <property type="match status" value="1"/>
</dbReference>
<dbReference type="PANTHER" id="PTHR21368">
    <property type="entry name" value="50S RIBOSOMAL PROTEIN L9"/>
    <property type="match status" value="1"/>
</dbReference>
<keyword evidence="4 6" id="KW-0689">Ribosomal protein</keyword>
<dbReference type="InterPro" id="IPR020069">
    <property type="entry name" value="Ribosomal_bL9_C"/>
</dbReference>
<evidence type="ECO:0000256" key="4">
    <source>
        <dbReference type="ARBA" id="ARBA00022980"/>
    </source>
</evidence>
<evidence type="ECO:0000256" key="5">
    <source>
        <dbReference type="ARBA" id="ARBA00023274"/>
    </source>
</evidence>
<dbReference type="GO" id="GO:0005840">
    <property type="term" value="C:ribosome"/>
    <property type="evidence" value="ECO:0007669"/>
    <property type="project" value="UniProtKB-KW"/>
</dbReference>
<comment type="function">
    <text evidence="6">Binds to the 23S rRNA.</text>
</comment>
<evidence type="ECO:0000313" key="8">
    <source>
        <dbReference type="EMBL" id="AQZ25082.1"/>
    </source>
</evidence>
<feature type="domain" description="Ribosomal protein L9" evidence="7">
    <location>
        <begin position="18"/>
        <end position="45"/>
    </location>
</feature>
<keyword evidence="2 6" id="KW-0699">rRNA-binding</keyword>
<evidence type="ECO:0000256" key="2">
    <source>
        <dbReference type="ARBA" id="ARBA00022730"/>
    </source>
</evidence>
<dbReference type="Pfam" id="PF03948">
    <property type="entry name" value="Ribosomal_L9_C"/>
    <property type="match status" value="1"/>
</dbReference>
<dbReference type="InterPro" id="IPR000244">
    <property type="entry name" value="Ribosomal_bL9"/>
</dbReference>